<accession>A0ACD0NMA9</accession>
<keyword evidence="2" id="KW-1185">Reference proteome</keyword>
<gene>
    <name evidence="1" type="ORF">IE53DRAFT_350083</name>
</gene>
<protein>
    <submittedName>
        <fullName evidence="1">Uncharacterized protein</fullName>
    </submittedName>
</protein>
<organism evidence="1 2">
    <name type="scientific">Violaceomyces palustris</name>
    <dbReference type="NCBI Taxonomy" id="1673888"/>
    <lineage>
        <taxon>Eukaryota</taxon>
        <taxon>Fungi</taxon>
        <taxon>Dikarya</taxon>
        <taxon>Basidiomycota</taxon>
        <taxon>Ustilaginomycotina</taxon>
        <taxon>Ustilaginomycetes</taxon>
        <taxon>Violaceomycetales</taxon>
        <taxon>Violaceomycetaceae</taxon>
        <taxon>Violaceomyces</taxon>
    </lineage>
</organism>
<dbReference type="EMBL" id="KZ820649">
    <property type="protein sequence ID" value="PWN46890.1"/>
    <property type="molecule type" value="Genomic_DNA"/>
</dbReference>
<proteinExistence type="predicted"/>
<evidence type="ECO:0000313" key="1">
    <source>
        <dbReference type="EMBL" id="PWN46890.1"/>
    </source>
</evidence>
<reference evidence="1 2" key="1">
    <citation type="journal article" date="2018" name="Mol. Biol. Evol.">
        <title>Broad Genomic Sampling Reveals a Smut Pathogenic Ancestry of the Fungal Clade Ustilaginomycotina.</title>
        <authorList>
            <person name="Kijpornyongpan T."/>
            <person name="Mondo S.J."/>
            <person name="Barry K."/>
            <person name="Sandor L."/>
            <person name="Lee J."/>
            <person name="Lipzen A."/>
            <person name="Pangilinan J."/>
            <person name="LaButti K."/>
            <person name="Hainaut M."/>
            <person name="Henrissat B."/>
            <person name="Grigoriev I.V."/>
            <person name="Spatafora J.W."/>
            <person name="Aime M.C."/>
        </authorList>
    </citation>
    <scope>NUCLEOTIDE SEQUENCE [LARGE SCALE GENOMIC DNA]</scope>
    <source>
        <strain evidence="1 2">SA 807</strain>
    </source>
</reference>
<sequence length="282" mass="30014">MTSPHPPSRFSLGSPFPNTSCALQQGGSLENYLSQVVSWVDSNPNEVLTLLFVNSDGLPATTWAQAFESTGLSKKVYSPPSGTLAKSSWPTLGQLIDAGTTVVAFLASEADTSTVPYLLPEFTNMWENAYDQTSVPFDCSVDRINSGTSPEGIMYLVNHFLDNETNLLGTTIYTPAVDQLLTTNSYESIKANVDNCANLHASYPTFILVDFYDYGNGSVFEAAARMNGVSYTAKPIGNSTHSSSSSSSSSSSHANPTLRGGTSSLLALIPAGLVTSAFFLLL</sequence>
<evidence type="ECO:0000313" key="2">
    <source>
        <dbReference type="Proteomes" id="UP000245626"/>
    </source>
</evidence>
<dbReference type="Proteomes" id="UP000245626">
    <property type="component" value="Unassembled WGS sequence"/>
</dbReference>
<name>A0ACD0NMA9_9BASI</name>